<keyword evidence="4" id="KW-1185">Reference proteome</keyword>
<protein>
    <submittedName>
        <fullName evidence="3">DNA-binding protein</fullName>
    </submittedName>
</protein>
<dbReference type="Gene3D" id="6.10.30.10">
    <property type="match status" value="1"/>
</dbReference>
<evidence type="ECO:0000313" key="3">
    <source>
        <dbReference type="EMBL" id="QJW85895.1"/>
    </source>
</evidence>
<dbReference type="InterPro" id="IPR002878">
    <property type="entry name" value="ChsH2_C"/>
</dbReference>
<name>A0ABX6P939_9BURK</name>
<dbReference type="Pfam" id="PF12172">
    <property type="entry name" value="zf-ChsH2"/>
    <property type="match status" value="1"/>
</dbReference>
<dbReference type="PANTHER" id="PTHR34075:SF5">
    <property type="entry name" value="BLR3430 PROTEIN"/>
    <property type="match status" value="1"/>
</dbReference>
<evidence type="ECO:0000259" key="1">
    <source>
        <dbReference type="Pfam" id="PF01796"/>
    </source>
</evidence>
<accession>A0ABX6P939</accession>
<reference evidence="3 4" key="1">
    <citation type="submission" date="2020-05" db="EMBL/GenBank/DDBJ databases">
        <title>Ramlibacter rhizophilus sp. nov., isolated from rhizosphere soil of national flower Mugunghwa from South Korea.</title>
        <authorList>
            <person name="Zheng-Fei Y."/>
            <person name="Huan T."/>
        </authorList>
    </citation>
    <scope>NUCLEOTIDE SEQUENCE [LARGE SCALE GENOMIC DNA]</scope>
    <source>
        <strain evidence="3 4">H242</strain>
    </source>
</reference>
<dbReference type="Proteomes" id="UP000500826">
    <property type="component" value="Chromosome"/>
</dbReference>
<sequence length="120" mass="13389">MVQWRDYLRAGRLMLQRCADCARYLFYPRVLCPHCSGVALTREPANGSGIVYSTSTVARRAEQGGDYNVSLVDLDEGVRMMTRVDGIPSKDVRIGMRVRAGIVQEGAEHLLVFRPAQEGM</sequence>
<organism evidence="3 4">
    <name type="scientific">Ramlibacter terrae</name>
    <dbReference type="NCBI Taxonomy" id="2732511"/>
    <lineage>
        <taxon>Bacteria</taxon>
        <taxon>Pseudomonadati</taxon>
        <taxon>Pseudomonadota</taxon>
        <taxon>Betaproteobacteria</taxon>
        <taxon>Burkholderiales</taxon>
        <taxon>Comamonadaceae</taxon>
        <taxon>Ramlibacter</taxon>
    </lineage>
</organism>
<proteinExistence type="predicted"/>
<keyword evidence="3" id="KW-0238">DNA-binding</keyword>
<dbReference type="GO" id="GO:0003677">
    <property type="term" value="F:DNA binding"/>
    <property type="evidence" value="ECO:0007669"/>
    <property type="project" value="UniProtKB-KW"/>
</dbReference>
<evidence type="ECO:0000259" key="2">
    <source>
        <dbReference type="Pfam" id="PF12172"/>
    </source>
</evidence>
<dbReference type="EMBL" id="CP053418">
    <property type="protein sequence ID" value="QJW85895.1"/>
    <property type="molecule type" value="Genomic_DNA"/>
</dbReference>
<dbReference type="SUPFAM" id="SSF50249">
    <property type="entry name" value="Nucleic acid-binding proteins"/>
    <property type="match status" value="1"/>
</dbReference>
<dbReference type="InterPro" id="IPR052513">
    <property type="entry name" value="Thioester_dehydratase-like"/>
</dbReference>
<dbReference type="PANTHER" id="PTHR34075">
    <property type="entry name" value="BLR3430 PROTEIN"/>
    <property type="match status" value="1"/>
</dbReference>
<dbReference type="InterPro" id="IPR022002">
    <property type="entry name" value="ChsH2_Znr"/>
</dbReference>
<feature type="domain" description="ChsH2 C-terminal OB-fold" evidence="1">
    <location>
        <begin position="44"/>
        <end position="101"/>
    </location>
</feature>
<gene>
    <name evidence="3" type="ORF">HK414_22225</name>
</gene>
<feature type="domain" description="ChsH2 rubredoxin-like zinc ribbon" evidence="2">
    <location>
        <begin position="6"/>
        <end position="37"/>
    </location>
</feature>
<evidence type="ECO:0000313" key="4">
    <source>
        <dbReference type="Proteomes" id="UP000500826"/>
    </source>
</evidence>
<dbReference type="InterPro" id="IPR012340">
    <property type="entry name" value="NA-bd_OB-fold"/>
</dbReference>
<dbReference type="Pfam" id="PF01796">
    <property type="entry name" value="OB_ChsH2_C"/>
    <property type="match status" value="1"/>
</dbReference>